<name>A0A8H7VMR7_9FUNG</name>
<dbReference type="InterPro" id="IPR010770">
    <property type="entry name" value="Ecd"/>
</dbReference>
<comment type="caution">
    <text evidence="2">The sequence shown here is derived from an EMBL/GenBank/DDBJ whole genome shotgun (WGS) entry which is preliminary data.</text>
</comment>
<accession>A0A8H7VMR7</accession>
<feature type="region of interest" description="Disordered" evidence="1">
    <location>
        <begin position="488"/>
        <end position="520"/>
    </location>
</feature>
<dbReference type="GO" id="GO:0005634">
    <property type="term" value="C:nucleus"/>
    <property type="evidence" value="ECO:0007669"/>
    <property type="project" value="TreeGrafter"/>
</dbReference>
<proteinExistence type="predicted"/>
<protein>
    <submittedName>
        <fullName evidence="2">Uncharacterized protein</fullName>
    </submittedName>
</protein>
<keyword evidence="3" id="KW-1185">Reference proteome</keyword>
<dbReference type="Proteomes" id="UP000646827">
    <property type="component" value="Unassembled WGS sequence"/>
</dbReference>
<organism evidence="2 3">
    <name type="scientific">Circinella minor</name>
    <dbReference type="NCBI Taxonomy" id="1195481"/>
    <lineage>
        <taxon>Eukaryota</taxon>
        <taxon>Fungi</taxon>
        <taxon>Fungi incertae sedis</taxon>
        <taxon>Mucoromycota</taxon>
        <taxon>Mucoromycotina</taxon>
        <taxon>Mucoromycetes</taxon>
        <taxon>Mucorales</taxon>
        <taxon>Lichtheimiaceae</taxon>
        <taxon>Circinella</taxon>
    </lineage>
</organism>
<dbReference type="AlphaFoldDB" id="A0A8H7VMR7"/>
<dbReference type="Pfam" id="PF07093">
    <property type="entry name" value="SGT1"/>
    <property type="match status" value="1"/>
</dbReference>
<evidence type="ECO:0000313" key="3">
    <source>
        <dbReference type="Proteomes" id="UP000646827"/>
    </source>
</evidence>
<dbReference type="PANTHER" id="PTHR13060">
    <property type="entry name" value="SGT1 PROTEIN HSGT1 SUPPRESSOR OF GCR2"/>
    <property type="match status" value="1"/>
</dbReference>
<evidence type="ECO:0000256" key="1">
    <source>
        <dbReference type="SAM" id="MobiDB-lite"/>
    </source>
</evidence>
<gene>
    <name evidence="2" type="ORF">INT45_007892</name>
</gene>
<sequence>MDSLQDVFEGATTVEENAIHYSVFLPLLSDSKAMLDRVQESLAMIRSLIQPYTNNYLWQKDQFHLVMVHNESKDPSYPYIHGITRFGDCIHDEWFIVFLLRLITEKIPDSVVTLEDNDGDVLLIEAAMALPAWLDPSNSQNRVALYQGQVHIIPMPRTPADLIQVPATNLSKQRAIDIIRNPHIQTLAETTIQEAIDARKVTQDERHYAKCTLPAKAAYVLLQQPQLLPLAVEAFYLRDPIGLKACSKMNQFQPNDSVTTSISFTKTTYAQTVSQKFYPPKPFRLPLPSNKRSFAMAELGMKVACGLEMLYHQQSDSSNNDNSQSKFNIDDDPKYKQFLGRLTRLGYFRQERPGSKLYRLLEEQAQEQYREMRCDIDDPETFSGSQLFSDPRKIMNDLLSSYSDQALENLLKENPDIQDSDEWMNVDPEQLEELLNQRMGQVQNNMMADIEREINNNQDDDDNDDGDGEPNVDLDKMMSQFEKFIEGSKSGLDGVNFPGEEDEEDDDFDSDNDYEDGDEDMDAALSFDTERFMNILTSVLGPDVPPLAENKQKEQEKEEEEDVIKQMDDEINAQEKITGSFARENDDVDAPVDVNLNLVKNILESYKSQQGLPGPAGNILGQFGIVLPADDEDDDEETIDDKN</sequence>
<dbReference type="EMBL" id="JAEPRB010000039">
    <property type="protein sequence ID" value="KAG2224647.1"/>
    <property type="molecule type" value="Genomic_DNA"/>
</dbReference>
<feature type="non-terminal residue" evidence="2">
    <location>
        <position position="1"/>
    </location>
</feature>
<dbReference type="PANTHER" id="PTHR13060:SF0">
    <property type="entry name" value="PROTEIN ECDYSONELESS HOMOLOG"/>
    <property type="match status" value="1"/>
</dbReference>
<feature type="compositionally biased region" description="Acidic residues" evidence="1">
    <location>
        <begin position="499"/>
        <end position="520"/>
    </location>
</feature>
<feature type="region of interest" description="Disordered" evidence="1">
    <location>
        <begin position="543"/>
        <end position="563"/>
    </location>
</feature>
<evidence type="ECO:0000313" key="2">
    <source>
        <dbReference type="EMBL" id="KAG2224647.1"/>
    </source>
</evidence>
<reference evidence="2 3" key="1">
    <citation type="submission" date="2020-12" db="EMBL/GenBank/DDBJ databases">
        <title>Metabolic potential, ecology and presence of endohyphal bacteria is reflected in genomic diversity of Mucoromycotina.</title>
        <authorList>
            <person name="Muszewska A."/>
            <person name="Okrasinska A."/>
            <person name="Steczkiewicz K."/>
            <person name="Drgas O."/>
            <person name="Orlowska M."/>
            <person name="Perlinska-Lenart U."/>
            <person name="Aleksandrzak-Piekarczyk T."/>
            <person name="Szatraj K."/>
            <person name="Zielenkiewicz U."/>
            <person name="Pilsyk S."/>
            <person name="Malc E."/>
            <person name="Mieczkowski P."/>
            <person name="Kruszewska J.S."/>
            <person name="Biernat P."/>
            <person name="Pawlowska J."/>
        </authorList>
    </citation>
    <scope>NUCLEOTIDE SEQUENCE [LARGE SCALE GENOMIC DNA]</scope>
    <source>
        <strain evidence="2 3">CBS 142.35</strain>
    </source>
</reference>
<dbReference type="OrthoDB" id="27237at2759"/>